<dbReference type="Proteomes" id="UP001058072">
    <property type="component" value="Chromosome"/>
</dbReference>
<dbReference type="EMBL" id="CP071249">
    <property type="protein sequence ID" value="UUF06344.1"/>
    <property type="molecule type" value="Genomic_DNA"/>
</dbReference>
<evidence type="ECO:0000313" key="2">
    <source>
        <dbReference type="EMBL" id="UUF07577.1"/>
    </source>
</evidence>
<keyword evidence="3" id="KW-1185">Reference proteome</keyword>
<sequence length="215" mass="24861">MVKQNIKLKEMTMKKRCSYFWDYYRYHVIGACLILVLMGTVIREVANQSTILLNVVISEMINERTDVTELEQQLTQLVKSEAEENETIRIYTYPFNNIESSSSDLTQVYLEKFVAQVAISELDVFILEENDFSYFYEQGLFKPLDELLQEVEGIDSSDYLLAEDDHVYAIRLEGNKLLEAKGIETKNKVVTVLSNSLRQEESADLILALLNKSFK</sequence>
<protein>
    <submittedName>
        <fullName evidence="2">Uncharacterized protein</fullName>
    </submittedName>
</protein>
<dbReference type="Proteomes" id="UP001058016">
    <property type="component" value="Chromosome"/>
</dbReference>
<proteinExistence type="predicted"/>
<evidence type="ECO:0000313" key="1">
    <source>
        <dbReference type="EMBL" id="UUF06344.1"/>
    </source>
</evidence>
<dbReference type="Gene3D" id="3.40.190.10">
    <property type="entry name" value="Periplasmic binding protein-like II"/>
    <property type="match status" value="1"/>
</dbReference>
<dbReference type="RefSeq" id="WP_055275712.1">
    <property type="nucleotide sequence ID" value="NZ_CP071249.1"/>
</dbReference>
<evidence type="ECO:0000313" key="3">
    <source>
        <dbReference type="Proteomes" id="UP001058016"/>
    </source>
</evidence>
<organism evidence="2 4">
    <name type="scientific">Turicibacter bilis</name>
    <dbReference type="NCBI Taxonomy" id="2735723"/>
    <lineage>
        <taxon>Bacteria</taxon>
        <taxon>Bacillati</taxon>
        <taxon>Bacillota</taxon>
        <taxon>Erysipelotrichia</taxon>
        <taxon>Erysipelotrichales</taxon>
        <taxon>Turicibacteraceae</taxon>
        <taxon>Turicibacter</taxon>
    </lineage>
</organism>
<gene>
    <name evidence="1" type="ORF">J0J69_01770</name>
    <name evidence="2" type="ORF">J0J70_08020</name>
</gene>
<dbReference type="EMBL" id="CP071250">
    <property type="protein sequence ID" value="UUF07577.1"/>
    <property type="molecule type" value="Genomic_DNA"/>
</dbReference>
<reference evidence="2 3" key="1">
    <citation type="submission" date="2021-03" db="EMBL/GenBank/DDBJ databases">
        <title>Comparative Genomics and Metabolomics in the genus Turicibacter.</title>
        <authorList>
            <person name="Maki J."/>
            <person name="Looft T."/>
        </authorList>
    </citation>
    <scope>NUCLEOTIDE SEQUENCE</scope>
    <source>
        <strain evidence="2">ISU324</strain>
        <strain evidence="1 3">MMM721</strain>
    </source>
</reference>
<accession>A0A9Q9CMZ5</accession>
<name>A0A9Q9CMZ5_9FIRM</name>
<dbReference type="AlphaFoldDB" id="A0A9Q9CMZ5"/>
<evidence type="ECO:0000313" key="4">
    <source>
        <dbReference type="Proteomes" id="UP001058072"/>
    </source>
</evidence>